<feature type="transmembrane region" description="Helical" evidence="6">
    <location>
        <begin position="159"/>
        <end position="183"/>
    </location>
</feature>
<sequence>MSGAIFISFFEKAVIMVRAYGALVALGVIWGTNFIFMKWATALISPSQTVLLRVIFGFLPLALMAWCSGVISRGQLRHLPHFAVMSVLATTFYYYGFVAGTAVLPTSIAGLLSGSIPIFTFLAALLFLREDRPTLQMAIGVVLGFAGIVLSARPWEDSAAVPLAGVLWMLAGTLSVGGSFVYARKFLSPLNLPPLTLATWQTGLAVLTLMVLTDFDGIGAIASDPVALLGTIVGLGVLGTGVAFLTYYYIIGKLGPVRAAGATYIAPVVAVLIGAAVGERVTPTELAALALILAGVVLIQTAKRRGP</sequence>
<evidence type="ECO:0000256" key="6">
    <source>
        <dbReference type="SAM" id="Phobius"/>
    </source>
</evidence>
<comment type="subcellular location">
    <subcellularLocation>
        <location evidence="1">Membrane</location>
        <topology evidence="1">Multi-pass membrane protein</topology>
    </subcellularLocation>
</comment>
<organism evidence="8 9">
    <name type="scientific">Brucella intermedia M86</name>
    <dbReference type="NCBI Taxonomy" id="1234597"/>
    <lineage>
        <taxon>Bacteria</taxon>
        <taxon>Pseudomonadati</taxon>
        <taxon>Pseudomonadota</taxon>
        <taxon>Alphaproteobacteria</taxon>
        <taxon>Hyphomicrobiales</taxon>
        <taxon>Brucellaceae</taxon>
        <taxon>Brucella/Ochrobactrum group</taxon>
        <taxon>Brucella</taxon>
    </lineage>
</organism>
<evidence type="ECO:0000313" key="8">
    <source>
        <dbReference type="EMBL" id="ELT51238.1"/>
    </source>
</evidence>
<dbReference type="Proteomes" id="UP000011971">
    <property type="component" value="Unassembled WGS sequence"/>
</dbReference>
<dbReference type="InterPro" id="IPR050638">
    <property type="entry name" value="AA-Vitamin_Transporters"/>
</dbReference>
<evidence type="ECO:0000256" key="2">
    <source>
        <dbReference type="ARBA" id="ARBA00007362"/>
    </source>
</evidence>
<feature type="transmembrane region" description="Helical" evidence="6">
    <location>
        <begin position="225"/>
        <end position="250"/>
    </location>
</feature>
<feature type="domain" description="EamA" evidence="7">
    <location>
        <begin position="164"/>
        <end position="299"/>
    </location>
</feature>
<comment type="similarity">
    <text evidence="2">Belongs to the EamA transporter family.</text>
</comment>
<dbReference type="PATRIC" id="fig|1234597.4.peg.57"/>
<gene>
    <name evidence="8" type="ORF">D584_00275</name>
</gene>
<keyword evidence="3 6" id="KW-0812">Transmembrane</keyword>
<evidence type="ECO:0000256" key="1">
    <source>
        <dbReference type="ARBA" id="ARBA00004141"/>
    </source>
</evidence>
<dbReference type="SUPFAM" id="SSF103481">
    <property type="entry name" value="Multidrug resistance efflux transporter EmrE"/>
    <property type="match status" value="2"/>
</dbReference>
<feature type="domain" description="EamA" evidence="7">
    <location>
        <begin position="22"/>
        <end position="151"/>
    </location>
</feature>
<dbReference type="EMBL" id="AOGE01000001">
    <property type="protein sequence ID" value="ELT51238.1"/>
    <property type="molecule type" value="Genomic_DNA"/>
</dbReference>
<evidence type="ECO:0000313" key="9">
    <source>
        <dbReference type="Proteomes" id="UP000011971"/>
    </source>
</evidence>
<dbReference type="GO" id="GO:0016020">
    <property type="term" value="C:membrane"/>
    <property type="evidence" value="ECO:0007669"/>
    <property type="project" value="UniProtKB-SubCell"/>
</dbReference>
<feature type="transmembrane region" description="Helical" evidence="6">
    <location>
        <begin position="195"/>
        <end position="213"/>
    </location>
</feature>
<dbReference type="PANTHER" id="PTHR32322">
    <property type="entry name" value="INNER MEMBRANE TRANSPORTER"/>
    <property type="match status" value="1"/>
</dbReference>
<feature type="transmembrane region" description="Helical" evidence="6">
    <location>
        <begin position="135"/>
        <end position="153"/>
    </location>
</feature>
<proteinExistence type="inferred from homology"/>
<feature type="transmembrane region" description="Helical" evidence="6">
    <location>
        <begin position="108"/>
        <end position="128"/>
    </location>
</feature>
<evidence type="ECO:0000259" key="7">
    <source>
        <dbReference type="Pfam" id="PF00892"/>
    </source>
</evidence>
<evidence type="ECO:0000256" key="5">
    <source>
        <dbReference type="ARBA" id="ARBA00023136"/>
    </source>
</evidence>
<keyword evidence="4 6" id="KW-1133">Transmembrane helix</keyword>
<name>M5JSW8_9HYPH</name>
<evidence type="ECO:0000256" key="3">
    <source>
        <dbReference type="ARBA" id="ARBA00022692"/>
    </source>
</evidence>
<feature type="transmembrane region" description="Helical" evidence="6">
    <location>
        <begin position="50"/>
        <end position="71"/>
    </location>
</feature>
<comment type="caution">
    <text evidence="8">The sequence shown here is derived from an EMBL/GenBank/DDBJ whole genome shotgun (WGS) entry which is preliminary data.</text>
</comment>
<feature type="transmembrane region" description="Helical" evidence="6">
    <location>
        <begin position="284"/>
        <end position="302"/>
    </location>
</feature>
<accession>M5JSW8</accession>
<dbReference type="PANTHER" id="PTHR32322:SF2">
    <property type="entry name" value="EAMA DOMAIN-CONTAINING PROTEIN"/>
    <property type="match status" value="1"/>
</dbReference>
<feature type="transmembrane region" description="Helical" evidence="6">
    <location>
        <begin position="78"/>
        <end position="96"/>
    </location>
</feature>
<feature type="transmembrane region" description="Helical" evidence="6">
    <location>
        <begin position="257"/>
        <end position="278"/>
    </location>
</feature>
<keyword evidence="5 6" id="KW-0472">Membrane</keyword>
<dbReference type="InterPro" id="IPR037185">
    <property type="entry name" value="EmrE-like"/>
</dbReference>
<dbReference type="InterPro" id="IPR000620">
    <property type="entry name" value="EamA_dom"/>
</dbReference>
<reference evidence="8 9" key="1">
    <citation type="journal article" date="2013" name="Gut Pathog.">
        <title>Draft genome of Ochrobactrum intermedium strain M86 isolated from non-ulcer dyspeptic individual from India.</title>
        <authorList>
            <person name="Kulkarni G."/>
            <person name="Dhotre D."/>
            <person name="Dharne M."/>
            <person name="Shetty S."/>
            <person name="Chowdhury S."/>
            <person name="Misra V."/>
            <person name="Misra S."/>
            <person name="Patole M."/>
            <person name="Shouche Y."/>
        </authorList>
    </citation>
    <scope>NUCLEOTIDE SEQUENCE [LARGE SCALE GENOMIC DNA]</scope>
    <source>
        <strain evidence="8 9">M86</strain>
    </source>
</reference>
<dbReference type="Pfam" id="PF00892">
    <property type="entry name" value="EamA"/>
    <property type="match status" value="2"/>
</dbReference>
<protein>
    <recommendedName>
        <fullName evidence="7">EamA domain-containing protein</fullName>
    </recommendedName>
</protein>
<feature type="transmembrane region" description="Helical" evidence="6">
    <location>
        <begin position="20"/>
        <end position="44"/>
    </location>
</feature>
<evidence type="ECO:0000256" key="4">
    <source>
        <dbReference type="ARBA" id="ARBA00022989"/>
    </source>
</evidence>
<dbReference type="AlphaFoldDB" id="M5JSW8"/>